<dbReference type="GO" id="GO:0000976">
    <property type="term" value="F:transcription cis-regulatory region binding"/>
    <property type="evidence" value="ECO:0007669"/>
    <property type="project" value="TreeGrafter"/>
</dbReference>
<dbReference type="PANTHER" id="PTHR47894:SF1">
    <property type="entry name" value="HTH-TYPE TRANSCRIPTIONAL REGULATOR VQSM"/>
    <property type="match status" value="1"/>
</dbReference>
<comment type="caution">
    <text evidence="5">The sequence shown here is derived from an EMBL/GenBank/DDBJ whole genome shotgun (WGS) entry which is preliminary data.</text>
</comment>
<dbReference type="Pfam" id="PF12625">
    <property type="entry name" value="Arabinose_bd"/>
    <property type="match status" value="1"/>
</dbReference>
<feature type="domain" description="HTH araC/xylS-type" evidence="4">
    <location>
        <begin position="242"/>
        <end position="341"/>
    </location>
</feature>
<dbReference type="Gene3D" id="1.10.10.60">
    <property type="entry name" value="Homeodomain-like"/>
    <property type="match status" value="1"/>
</dbReference>
<reference evidence="5" key="1">
    <citation type="submission" date="2020-09" db="EMBL/GenBank/DDBJ databases">
        <authorList>
            <person name="Kim M.K."/>
        </authorList>
    </citation>
    <scope>NUCLEOTIDE SEQUENCE</scope>
    <source>
        <strain evidence="5">BT704</strain>
    </source>
</reference>
<evidence type="ECO:0000256" key="1">
    <source>
        <dbReference type="ARBA" id="ARBA00023015"/>
    </source>
</evidence>
<dbReference type="InterPro" id="IPR032687">
    <property type="entry name" value="AraC-type_N"/>
</dbReference>
<sequence>MAVKQYNTNCVRLLLQIALQGNESAIRQVCDDVHLSYLDLENPDCHIEPSVQERLWLRLTQQLDTTNLGLCLGQQLGTTWGGIVNLMAQVSSSLYVVLHGFGQHRELFTNPNYYQAFATVDRGELTYIDITFLDMYAICYPYYCRHTVEGMFVVTLQILQTFSKQPITPVKIDWQHAQPSSLERHQAIFQSPMQFDTGANRLYFRRCDLNRPIVTHNPELYDHLNQIVERSCVGKSSYTWSDRVGAHIRQCLVNQQTIVIEEIADRLNVSIRSLQRKLEQEQTVFGQLVDGIRKELAFQLMGTRNYTIAEIAQLTGYEEPGSFRRAFKRWTGSSPKRFQLATNTFR</sequence>
<dbReference type="PANTHER" id="PTHR47894">
    <property type="entry name" value="HTH-TYPE TRANSCRIPTIONAL REGULATOR GADX"/>
    <property type="match status" value="1"/>
</dbReference>
<organism evidence="5 6">
    <name type="scientific">Spirosoma validum</name>
    <dbReference type="NCBI Taxonomy" id="2771355"/>
    <lineage>
        <taxon>Bacteria</taxon>
        <taxon>Pseudomonadati</taxon>
        <taxon>Bacteroidota</taxon>
        <taxon>Cytophagia</taxon>
        <taxon>Cytophagales</taxon>
        <taxon>Cytophagaceae</taxon>
        <taxon>Spirosoma</taxon>
    </lineage>
</organism>
<keyword evidence="2" id="KW-0238">DNA-binding</keyword>
<dbReference type="AlphaFoldDB" id="A0A927GGL2"/>
<keyword evidence="3" id="KW-0804">Transcription</keyword>
<accession>A0A927GGL2</accession>
<dbReference type="Pfam" id="PF12833">
    <property type="entry name" value="HTH_18"/>
    <property type="match status" value="1"/>
</dbReference>
<dbReference type="SMART" id="SM00342">
    <property type="entry name" value="HTH_ARAC"/>
    <property type="match status" value="1"/>
</dbReference>
<evidence type="ECO:0000256" key="3">
    <source>
        <dbReference type="ARBA" id="ARBA00023163"/>
    </source>
</evidence>
<evidence type="ECO:0000313" key="6">
    <source>
        <dbReference type="Proteomes" id="UP000653797"/>
    </source>
</evidence>
<dbReference type="SUPFAM" id="SSF46689">
    <property type="entry name" value="Homeodomain-like"/>
    <property type="match status" value="1"/>
</dbReference>
<dbReference type="GO" id="GO:0003700">
    <property type="term" value="F:DNA-binding transcription factor activity"/>
    <property type="evidence" value="ECO:0007669"/>
    <property type="project" value="InterPro"/>
</dbReference>
<dbReference type="PROSITE" id="PS01124">
    <property type="entry name" value="HTH_ARAC_FAMILY_2"/>
    <property type="match status" value="1"/>
</dbReference>
<evidence type="ECO:0000313" key="5">
    <source>
        <dbReference type="EMBL" id="MBD2756730.1"/>
    </source>
</evidence>
<dbReference type="RefSeq" id="WP_191042353.1">
    <property type="nucleotide sequence ID" value="NZ_JACXAA010000014.1"/>
</dbReference>
<protein>
    <submittedName>
        <fullName evidence="5">AraC family transcriptional regulator ligand-binding domain-containing protein</fullName>
    </submittedName>
</protein>
<dbReference type="GO" id="GO:0005829">
    <property type="term" value="C:cytosol"/>
    <property type="evidence" value="ECO:0007669"/>
    <property type="project" value="TreeGrafter"/>
</dbReference>
<dbReference type="InterPro" id="IPR009057">
    <property type="entry name" value="Homeodomain-like_sf"/>
</dbReference>
<name>A0A927GGL2_9BACT</name>
<evidence type="ECO:0000256" key="2">
    <source>
        <dbReference type="ARBA" id="ARBA00023125"/>
    </source>
</evidence>
<gene>
    <name evidence="5" type="ORF">IC230_27875</name>
</gene>
<dbReference type="EMBL" id="JACXAA010000014">
    <property type="protein sequence ID" value="MBD2756730.1"/>
    <property type="molecule type" value="Genomic_DNA"/>
</dbReference>
<evidence type="ECO:0000259" key="4">
    <source>
        <dbReference type="PROSITE" id="PS01124"/>
    </source>
</evidence>
<keyword evidence="1" id="KW-0805">Transcription regulation</keyword>
<proteinExistence type="predicted"/>
<dbReference type="InterPro" id="IPR018060">
    <property type="entry name" value="HTH_AraC"/>
</dbReference>
<dbReference type="Proteomes" id="UP000653797">
    <property type="component" value="Unassembled WGS sequence"/>
</dbReference>
<keyword evidence="6" id="KW-1185">Reference proteome</keyword>